<reference evidence="9 10" key="1">
    <citation type="journal article" date="2022" name="Nat. Genet.">
        <title>Improved pea reference genome and pan-genome highlight genomic features and evolutionary characteristics.</title>
        <authorList>
            <person name="Yang T."/>
            <person name="Liu R."/>
            <person name="Luo Y."/>
            <person name="Hu S."/>
            <person name="Wang D."/>
            <person name="Wang C."/>
            <person name="Pandey M.K."/>
            <person name="Ge S."/>
            <person name="Xu Q."/>
            <person name="Li N."/>
            <person name="Li G."/>
            <person name="Huang Y."/>
            <person name="Saxena R.K."/>
            <person name="Ji Y."/>
            <person name="Li M."/>
            <person name="Yan X."/>
            <person name="He Y."/>
            <person name="Liu Y."/>
            <person name="Wang X."/>
            <person name="Xiang C."/>
            <person name="Varshney R.K."/>
            <person name="Ding H."/>
            <person name="Gao S."/>
            <person name="Zong X."/>
        </authorList>
    </citation>
    <scope>NUCLEOTIDE SEQUENCE [LARGE SCALE GENOMIC DNA]</scope>
    <source>
        <strain evidence="9 10">cv. Zhongwan 6</strain>
    </source>
</reference>
<gene>
    <name evidence="9" type="ORF">KIW84_040350</name>
</gene>
<dbReference type="PANTHER" id="PTHR22760">
    <property type="entry name" value="GLYCOSYLTRANSFERASE"/>
    <property type="match status" value="1"/>
</dbReference>
<feature type="transmembrane region" description="Helical" evidence="8">
    <location>
        <begin position="141"/>
        <end position="160"/>
    </location>
</feature>
<dbReference type="AlphaFoldDB" id="A0A9D4X8G8"/>
<dbReference type="Gramene" id="Psat04G0035000-T8">
    <property type="protein sequence ID" value="KAI5414855.1"/>
    <property type="gene ID" value="KIW84_040350"/>
</dbReference>
<comment type="similarity">
    <text evidence="8">Belongs to the glycosyltransferase 22 family.</text>
</comment>
<accession>A0A9D4X8G8</accession>
<evidence type="ECO:0000313" key="10">
    <source>
        <dbReference type="Proteomes" id="UP001058974"/>
    </source>
</evidence>
<dbReference type="EMBL" id="JAMSHJ010000004">
    <property type="protein sequence ID" value="KAI5414855.1"/>
    <property type="molecule type" value="Genomic_DNA"/>
</dbReference>
<evidence type="ECO:0000313" key="9">
    <source>
        <dbReference type="EMBL" id="KAI5414855.1"/>
    </source>
</evidence>
<keyword evidence="10" id="KW-1185">Reference proteome</keyword>
<dbReference type="InterPro" id="IPR005599">
    <property type="entry name" value="GPI_mannosylTrfase"/>
</dbReference>
<dbReference type="PANTHER" id="PTHR22760:SF4">
    <property type="entry name" value="GPI MANNOSYLTRANSFERASE 3"/>
    <property type="match status" value="1"/>
</dbReference>
<dbReference type="EC" id="2.4.1.-" evidence="8"/>
<comment type="caution">
    <text evidence="8">Lacks conserved residue(s) required for the propagation of feature annotation.</text>
</comment>
<feature type="transmembrane region" description="Helical" evidence="8">
    <location>
        <begin position="226"/>
        <end position="246"/>
    </location>
</feature>
<sequence length="252" mass="29421">MRQRRQSYKDEYTKQTLETPNFPKSVSDKQIFAFCLAFRMLNSLLVQSYFNPDEHWQGPEVAHRIAFGYGHLTWEWKQGIRSYFHPLIFLPLYKILALLHLDTPWFMMRAPRLLQSVFSAVGDLYLYKLSAVLFGDSVAKWAVSFVFFMFEVLVCCIIVYREKHFTVTLTISQLFSQLSNWFMFYCFSRTLSNSLETVLTLVSLYFWPCMRTSSGKSSCVSRKWGLVLAALACAIRPTSAVTWMYVGVIELF</sequence>
<proteinExistence type="inferred from homology"/>
<evidence type="ECO:0000256" key="3">
    <source>
        <dbReference type="ARBA" id="ARBA00022679"/>
    </source>
</evidence>
<dbReference type="GO" id="GO:0006506">
    <property type="term" value="P:GPI anchor biosynthetic process"/>
    <property type="evidence" value="ECO:0007669"/>
    <property type="project" value="TreeGrafter"/>
</dbReference>
<keyword evidence="2 8" id="KW-0328">Glycosyltransferase</keyword>
<keyword evidence="5 8" id="KW-0256">Endoplasmic reticulum</keyword>
<evidence type="ECO:0000256" key="5">
    <source>
        <dbReference type="ARBA" id="ARBA00022824"/>
    </source>
</evidence>
<evidence type="ECO:0000256" key="2">
    <source>
        <dbReference type="ARBA" id="ARBA00022676"/>
    </source>
</evidence>
<name>A0A9D4X8G8_PEA</name>
<evidence type="ECO:0000256" key="1">
    <source>
        <dbReference type="ARBA" id="ARBA00004477"/>
    </source>
</evidence>
<dbReference type="GO" id="GO:0005789">
    <property type="term" value="C:endoplasmic reticulum membrane"/>
    <property type="evidence" value="ECO:0007669"/>
    <property type="project" value="UniProtKB-SubCell"/>
</dbReference>
<keyword evidence="4 8" id="KW-0812">Transmembrane</keyword>
<evidence type="ECO:0000256" key="7">
    <source>
        <dbReference type="ARBA" id="ARBA00023136"/>
    </source>
</evidence>
<dbReference type="GO" id="GO:0000026">
    <property type="term" value="F:alpha-1,2-mannosyltransferase activity"/>
    <property type="evidence" value="ECO:0007669"/>
    <property type="project" value="TreeGrafter"/>
</dbReference>
<evidence type="ECO:0000256" key="4">
    <source>
        <dbReference type="ARBA" id="ARBA00022692"/>
    </source>
</evidence>
<dbReference type="Pfam" id="PF03901">
    <property type="entry name" value="Glyco_transf_22"/>
    <property type="match status" value="2"/>
</dbReference>
<dbReference type="Proteomes" id="UP001058974">
    <property type="component" value="Chromosome 4"/>
</dbReference>
<comment type="caution">
    <text evidence="9">The sequence shown here is derived from an EMBL/GenBank/DDBJ whole genome shotgun (WGS) entry which is preliminary data.</text>
</comment>
<keyword evidence="7 8" id="KW-0472">Membrane</keyword>
<organism evidence="9 10">
    <name type="scientific">Pisum sativum</name>
    <name type="common">Garden pea</name>
    <name type="synonym">Lathyrus oleraceus</name>
    <dbReference type="NCBI Taxonomy" id="3888"/>
    <lineage>
        <taxon>Eukaryota</taxon>
        <taxon>Viridiplantae</taxon>
        <taxon>Streptophyta</taxon>
        <taxon>Embryophyta</taxon>
        <taxon>Tracheophyta</taxon>
        <taxon>Spermatophyta</taxon>
        <taxon>Magnoliopsida</taxon>
        <taxon>eudicotyledons</taxon>
        <taxon>Gunneridae</taxon>
        <taxon>Pentapetalae</taxon>
        <taxon>rosids</taxon>
        <taxon>fabids</taxon>
        <taxon>Fabales</taxon>
        <taxon>Fabaceae</taxon>
        <taxon>Papilionoideae</taxon>
        <taxon>50 kb inversion clade</taxon>
        <taxon>NPAAA clade</taxon>
        <taxon>Hologalegina</taxon>
        <taxon>IRL clade</taxon>
        <taxon>Fabeae</taxon>
        <taxon>Lathyrus</taxon>
    </lineage>
</organism>
<evidence type="ECO:0000256" key="6">
    <source>
        <dbReference type="ARBA" id="ARBA00022989"/>
    </source>
</evidence>
<keyword evidence="3" id="KW-0808">Transferase</keyword>
<protein>
    <recommendedName>
        <fullName evidence="8">Mannosyltransferase</fullName>
        <ecNumber evidence="8">2.4.1.-</ecNumber>
    </recommendedName>
</protein>
<keyword evidence="6 8" id="KW-1133">Transmembrane helix</keyword>
<comment type="subcellular location">
    <subcellularLocation>
        <location evidence="1 8">Endoplasmic reticulum membrane</location>
        <topology evidence="1 8">Multi-pass membrane protein</topology>
    </subcellularLocation>
</comment>
<feature type="transmembrane region" description="Helical" evidence="8">
    <location>
        <begin position="83"/>
        <end position="101"/>
    </location>
</feature>
<evidence type="ECO:0000256" key="8">
    <source>
        <dbReference type="RuleBase" id="RU363075"/>
    </source>
</evidence>